<dbReference type="EMBL" id="JACHGF010000003">
    <property type="protein sequence ID" value="MBB5284419.1"/>
    <property type="molecule type" value="Genomic_DNA"/>
</dbReference>
<dbReference type="InterPro" id="IPR036514">
    <property type="entry name" value="SGNH_hydro_sf"/>
</dbReference>
<gene>
    <name evidence="1" type="ORF">HNQ92_002562</name>
</gene>
<comment type="caution">
    <text evidence="1">The sequence shown here is derived from an EMBL/GenBank/DDBJ whole genome shotgun (WGS) entry which is preliminary data.</text>
</comment>
<evidence type="ECO:0000313" key="1">
    <source>
        <dbReference type="EMBL" id="MBB5284419.1"/>
    </source>
</evidence>
<dbReference type="Proteomes" id="UP000557307">
    <property type="component" value="Unassembled WGS sequence"/>
</dbReference>
<reference evidence="1 2" key="1">
    <citation type="submission" date="2020-08" db="EMBL/GenBank/DDBJ databases">
        <title>Genomic Encyclopedia of Type Strains, Phase IV (KMG-IV): sequencing the most valuable type-strain genomes for metagenomic binning, comparative biology and taxonomic classification.</title>
        <authorList>
            <person name="Goeker M."/>
        </authorList>
    </citation>
    <scope>NUCLEOTIDE SEQUENCE [LARGE SCALE GENOMIC DNA]</scope>
    <source>
        <strain evidence="1 2">DSM 105074</strain>
    </source>
</reference>
<accession>A0A840TXP5</accession>
<sequence length="1149" mass="124294">MALTSTPKLPEANFERIKSDDCQVAYNFFRDGQADNIAGNVYKLRFRASGVQALEKTGVITNSRVVFALTGPDKSTLSAGEYQLTLVQILAGGVERTLCRGTLSWYVSKGGTFGMIDPQDITLNFVTASQELIATLGIVDLGTLGSTAAAAQAGTYAQQALDAKVLVEQKITEANTLAVQVSQDKEVVAGDKVATQQAKSETLAIYQQALAVSTQARVFKDEYNAGTNTPNLSTITKAAGDFYKVSVPGTTTITGGSIAAKVGDEFTWNGTKWVHTPASDDSSGKIASLEERFLASKNLFNQATLSASGNFIHGGTGVVTAGASYAYSDYIPVTPGNYYGKGVIFHPGATGVGDGMRHVAFYNASKVFVSGGYDAWTKTVMVPEGVAFVRISITVGNADTFQFEAGNAASSYVPYSQKTLGSTLVPAEAVKQDTTHRLVTDAEKTAWSAKLGDGDLIHETVPASKNLFDQSAATIGFFIHGGTGTVTSNAQYAYSDYLPVAPGSYYGKGAIVQAGSSGLGDGMRHIAFYNASKVFVAGGYDAWTKAVTIPAGVAFVRISISALNLDSFQFEAGNAATDYVPFYPERNILTKIKTFELSQPQATLPDAGRRIGLMDVERVLVIGDSYSESYSTLVGKSYLAVLSMYSDWNVENYAKSGDDYDFILTRIKNNDPTYKGVGIKSFTGGGYAFLISFTNDNNKGVINSTDQLNNYVVNLKKVMAAVKALGYRPVICTEYHNINGANGGALVQAVLSQVAAQEGAIFADVYEKTRYLRGSDYAPFWEGSHPGPRTCTLFWANLLPYLKSLPRPKWGIKIYRKRDAVAVATVADLRYTDPVERARKFKEILVTQRAIATDKQNYYDALPTWYALPTGRIQTVGEYLDLMLGSTLAMPDYALLEFVINATAATTKKLRLFVGSTTATVYLFNRILNQWDAVANQAGFVTLTNLQDYLEYDKVSVLLHQVGGFNLAAPYLEFTGVEGKDYYARPLPQELRTSELLTTRNFNAGTTGWTVTGALAPFVPTDGARPTGITQVVPVSAGNYPSQTVTFSAAAYKRKAQLKVIARRNPPIFDYNQPFPGSAPITLDTYDNANVRLHIVKGTNNATFRELIGLHWTEAVFEFDLAAGDTTFTFSIMRDDADYELADVSLKIE</sequence>
<dbReference type="SUPFAM" id="SSF52266">
    <property type="entry name" value="SGNH hydrolase"/>
    <property type="match status" value="1"/>
</dbReference>
<keyword evidence="2" id="KW-1185">Reference proteome</keyword>
<protein>
    <submittedName>
        <fullName evidence="1">Uncharacterized protein</fullName>
    </submittedName>
</protein>
<dbReference type="AlphaFoldDB" id="A0A840TXP5"/>
<dbReference type="RefSeq" id="WP_184174358.1">
    <property type="nucleotide sequence ID" value="NZ_JACHGF010000003.1"/>
</dbReference>
<dbReference type="GO" id="GO:0016788">
    <property type="term" value="F:hydrolase activity, acting on ester bonds"/>
    <property type="evidence" value="ECO:0007669"/>
    <property type="project" value="UniProtKB-ARBA"/>
</dbReference>
<dbReference type="Gene3D" id="3.40.50.1110">
    <property type="entry name" value="SGNH hydrolase"/>
    <property type="match status" value="1"/>
</dbReference>
<name>A0A840TXP5_9BACT</name>
<proteinExistence type="predicted"/>
<evidence type="ECO:0000313" key="2">
    <source>
        <dbReference type="Proteomes" id="UP000557307"/>
    </source>
</evidence>
<organism evidence="1 2">
    <name type="scientific">Rhabdobacter roseus</name>
    <dbReference type="NCBI Taxonomy" id="1655419"/>
    <lineage>
        <taxon>Bacteria</taxon>
        <taxon>Pseudomonadati</taxon>
        <taxon>Bacteroidota</taxon>
        <taxon>Cytophagia</taxon>
        <taxon>Cytophagales</taxon>
        <taxon>Cytophagaceae</taxon>
        <taxon>Rhabdobacter</taxon>
    </lineage>
</organism>